<sequence length="314" mass="34557">MLGFASVVLAVWAFLKCAAQFPVQVPNTYPHAYPGMPQTAYGPDWQNYFEVTDTLPNVTFPLARNFAGNVGVNRADHPNATLFFWGFEKLNGSLTDVASETDPWIIWLNGGPGSSSMIGLMTENGLLQVTGNFSIVENEFSWHKLADTFWVDQPVGTGYATSDDTGYVPDEDQLGRDFVEFLSNIVAIFPSLASRPLYLAGESYAGVYIASLFFILPPEILTTCTQPYITKAIFSTPNPPVRLAKIAIGDGIIGDDTTHRVLPIVCALLLRSVVSQHICKAHCVQAPRRHISVYLRLPPSTICLPGQTYVYRDM</sequence>
<proteinExistence type="inferred from homology"/>
<dbReference type="Proteomes" id="UP001218218">
    <property type="component" value="Unassembled WGS sequence"/>
</dbReference>
<keyword evidence="2 7" id="KW-0121">Carboxypeptidase</keyword>
<dbReference type="PANTHER" id="PTHR11802">
    <property type="entry name" value="SERINE PROTEASE FAMILY S10 SERINE CARBOXYPEPTIDASE"/>
    <property type="match status" value="1"/>
</dbReference>
<dbReference type="InterPro" id="IPR018202">
    <property type="entry name" value="Ser_caboxypep_ser_AS"/>
</dbReference>
<evidence type="ECO:0000256" key="2">
    <source>
        <dbReference type="ARBA" id="ARBA00022645"/>
    </source>
</evidence>
<feature type="chain" id="PRO_5041767809" description="Carboxypeptidase" evidence="7">
    <location>
        <begin position="20"/>
        <end position="314"/>
    </location>
</feature>
<keyword evidence="9" id="KW-1185">Reference proteome</keyword>
<gene>
    <name evidence="8" type="ORF">DFH08DRAFT_778960</name>
</gene>
<evidence type="ECO:0000256" key="7">
    <source>
        <dbReference type="RuleBase" id="RU361156"/>
    </source>
</evidence>
<dbReference type="PANTHER" id="PTHR11802:SF3">
    <property type="entry name" value="RETINOID-INDUCIBLE SERINE CARBOXYPEPTIDASE"/>
    <property type="match status" value="1"/>
</dbReference>
<evidence type="ECO:0000256" key="1">
    <source>
        <dbReference type="ARBA" id="ARBA00009431"/>
    </source>
</evidence>
<evidence type="ECO:0000256" key="5">
    <source>
        <dbReference type="ARBA" id="ARBA00022801"/>
    </source>
</evidence>
<keyword evidence="4 7" id="KW-0732">Signal</keyword>
<keyword evidence="5 7" id="KW-0378">Hydrolase</keyword>
<reference evidence="8" key="1">
    <citation type="submission" date="2023-03" db="EMBL/GenBank/DDBJ databases">
        <title>Massive genome expansion in bonnet fungi (Mycena s.s.) driven by repeated elements and novel gene families across ecological guilds.</title>
        <authorList>
            <consortium name="Lawrence Berkeley National Laboratory"/>
            <person name="Harder C.B."/>
            <person name="Miyauchi S."/>
            <person name="Viragh M."/>
            <person name="Kuo A."/>
            <person name="Thoen E."/>
            <person name="Andreopoulos B."/>
            <person name="Lu D."/>
            <person name="Skrede I."/>
            <person name="Drula E."/>
            <person name="Henrissat B."/>
            <person name="Morin E."/>
            <person name="Kohler A."/>
            <person name="Barry K."/>
            <person name="LaButti K."/>
            <person name="Morin E."/>
            <person name="Salamov A."/>
            <person name="Lipzen A."/>
            <person name="Mereny Z."/>
            <person name="Hegedus B."/>
            <person name="Baldrian P."/>
            <person name="Stursova M."/>
            <person name="Weitz H."/>
            <person name="Taylor A."/>
            <person name="Grigoriev I.V."/>
            <person name="Nagy L.G."/>
            <person name="Martin F."/>
            <person name="Kauserud H."/>
        </authorList>
    </citation>
    <scope>NUCLEOTIDE SEQUENCE</scope>
    <source>
        <strain evidence="8">CBHHK002</strain>
    </source>
</reference>
<dbReference type="SUPFAM" id="SSF53474">
    <property type="entry name" value="alpha/beta-Hydrolases"/>
    <property type="match status" value="1"/>
</dbReference>
<comment type="similarity">
    <text evidence="1 7">Belongs to the peptidase S10 family.</text>
</comment>
<keyword evidence="6" id="KW-0325">Glycoprotein</keyword>
<evidence type="ECO:0000256" key="4">
    <source>
        <dbReference type="ARBA" id="ARBA00022729"/>
    </source>
</evidence>
<dbReference type="PRINTS" id="PR00724">
    <property type="entry name" value="CRBOXYPTASEC"/>
</dbReference>
<dbReference type="EMBL" id="JARIHO010000017">
    <property type="protein sequence ID" value="KAJ7348437.1"/>
    <property type="molecule type" value="Genomic_DNA"/>
</dbReference>
<dbReference type="Gene3D" id="3.40.50.1820">
    <property type="entry name" value="alpha/beta hydrolase"/>
    <property type="match status" value="1"/>
</dbReference>
<dbReference type="InterPro" id="IPR029058">
    <property type="entry name" value="AB_hydrolase_fold"/>
</dbReference>
<evidence type="ECO:0000313" key="9">
    <source>
        <dbReference type="Proteomes" id="UP001218218"/>
    </source>
</evidence>
<dbReference type="EC" id="3.4.16.-" evidence="7"/>
<dbReference type="GO" id="GO:0006508">
    <property type="term" value="P:proteolysis"/>
    <property type="evidence" value="ECO:0007669"/>
    <property type="project" value="UniProtKB-KW"/>
</dbReference>
<keyword evidence="3 7" id="KW-0645">Protease</keyword>
<dbReference type="Pfam" id="PF00450">
    <property type="entry name" value="Peptidase_S10"/>
    <property type="match status" value="1"/>
</dbReference>
<dbReference type="InterPro" id="IPR001563">
    <property type="entry name" value="Peptidase_S10"/>
</dbReference>
<dbReference type="AlphaFoldDB" id="A0AAD7A2T8"/>
<dbReference type="PROSITE" id="PS00131">
    <property type="entry name" value="CARBOXYPEPT_SER_SER"/>
    <property type="match status" value="1"/>
</dbReference>
<evidence type="ECO:0000256" key="3">
    <source>
        <dbReference type="ARBA" id="ARBA00022670"/>
    </source>
</evidence>
<protein>
    <recommendedName>
        <fullName evidence="7">Carboxypeptidase</fullName>
        <ecNumber evidence="7">3.4.16.-</ecNumber>
    </recommendedName>
</protein>
<evidence type="ECO:0000313" key="8">
    <source>
        <dbReference type="EMBL" id="KAJ7348437.1"/>
    </source>
</evidence>
<evidence type="ECO:0000256" key="6">
    <source>
        <dbReference type="ARBA" id="ARBA00023180"/>
    </source>
</evidence>
<accession>A0AAD7A2T8</accession>
<dbReference type="GO" id="GO:0004185">
    <property type="term" value="F:serine-type carboxypeptidase activity"/>
    <property type="evidence" value="ECO:0007669"/>
    <property type="project" value="UniProtKB-UniRule"/>
</dbReference>
<organism evidence="8 9">
    <name type="scientific">Mycena albidolilacea</name>
    <dbReference type="NCBI Taxonomy" id="1033008"/>
    <lineage>
        <taxon>Eukaryota</taxon>
        <taxon>Fungi</taxon>
        <taxon>Dikarya</taxon>
        <taxon>Basidiomycota</taxon>
        <taxon>Agaricomycotina</taxon>
        <taxon>Agaricomycetes</taxon>
        <taxon>Agaricomycetidae</taxon>
        <taxon>Agaricales</taxon>
        <taxon>Marasmiineae</taxon>
        <taxon>Mycenaceae</taxon>
        <taxon>Mycena</taxon>
    </lineage>
</organism>
<name>A0AAD7A2T8_9AGAR</name>
<comment type="caution">
    <text evidence="8">The sequence shown here is derived from an EMBL/GenBank/DDBJ whole genome shotgun (WGS) entry which is preliminary data.</text>
</comment>
<feature type="signal peptide" evidence="7">
    <location>
        <begin position="1"/>
        <end position="19"/>
    </location>
</feature>